<evidence type="ECO:0000256" key="1">
    <source>
        <dbReference type="ARBA" id="ARBA00022448"/>
    </source>
</evidence>
<evidence type="ECO:0000256" key="3">
    <source>
        <dbReference type="ARBA" id="ARBA00022519"/>
    </source>
</evidence>
<evidence type="ECO:0000256" key="7">
    <source>
        <dbReference type="ARBA" id="ARBA00023136"/>
    </source>
</evidence>
<evidence type="ECO:0000256" key="6">
    <source>
        <dbReference type="ARBA" id="ARBA00022967"/>
    </source>
</evidence>
<evidence type="ECO:0000259" key="8">
    <source>
        <dbReference type="PROSITE" id="PS50893"/>
    </source>
</evidence>
<organism evidence="9">
    <name type="scientific">uncultured Desulfovibrio sp</name>
    <dbReference type="NCBI Taxonomy" id="167968"/>
    <lineage>
        <taxon>Bacteria</taxon>
        <taxon>Pseudomonadati</taxon>
        <taxon>Thermodesulfobacteriota</taxon>
        <taxon>Desulfovibrionia</taxon>
        <taxon>Desulfovibrionales</taxon>
        <taxon>Desulfovibrionaceae</taxon>
        <taxon>Desulfovibrio</taxon>
        <taxon>environmental samples</taxon>
    </lineage>
</organism>
<dbReference type="SMART" id="SM00382">
    <property type="entry name" value="AAA"/>
    <property type="match status" value="1"/>
</dbReference>
<dbReference type="InterPro" id="IPR003439">
    <property type="entry name" value="ABC_transporter-like_ATP-bd"/>
</dbReference>
<keyword evidence="4" id="KW-0547">Nucleotide-binding</keyword>
<dbReference type="SUPFAM" id="SSF52540">
    <property type="entry name" value="P-loop containing nucleoside triphosphate hydrolases"/>
    <property type="match status" value="1"/>
</dbReference>
<keyword evidence="7" id="KW-0472">Membrane</keyword>
<evidence type="ECO:0000256" key="2">
    <source>
        <dbReference type="ARBA" id="ARBA00022475"/>
    </source>
</evidence>
<proteinExistence type="predicted"/>
<dbReference type="PROSITE" id="PS50893">
    <property type="entry name" value="ABC_TRANSPORTER_2"/>
    <property type="match status" value="1"/>
</dbReference>
<reference evidence="9" key="1">
    <citation type="submission" date="2016-08" db="EMBL/GenBank/DDBJ databases">
        <authorList>
            <person name="Seilhamer J.J."/>
        </authorList>
    </citation>
    <scope>NUCLEOTIDE SEQUENCE</scope>
    <source>
        <strain evidence="9">86-1</strain>
    </source>
</reference>
<dbReference type="EC" id="3.6.3.-" evidence="9"/>
<dbReference type="Gene3D" id="3.40.50.300">
    <property type="entry name" value="P-loop containing nucleotide triphosphate hydrolases"/>
    <property type="match status" value="1"/>
</dbReference>
<dbReference type="InterPro" id="IPR017871">
    <property type="entry name" value="ABC_transporter-like_CS"/>
</dbReference>
<dbReference type="PANTHER" id="PTHR42788">
    <property type="entry name" value="TAURINE IMPORT ATP-BINDING PROTEIN-RELATED"/>
    <property type="match status" value="1"/>
</dbReference>
<keyword evidence="9" id="KW-0378">Hydrolase</keyword>
<keyword evidence="5 9" id="KW-0067">ATP-binding</keyword>
<dbReference type="InterPro" id="IPR050166">
    <property type="entry name" value="ABC_transporter_ATP-bind"/>
</dbReference>
<dbReference type="EMBL" id="FMJC01000002">
    <property type="protein sequence ID" value="SCM73700.1"/>
    <property type="molecule type" value="Genomic_DNA"/>
</dbReference>
<dbReference type="InterPro" id="IPR003593">
    <property type="entry name" value="AAA+_ATPase"/>
</dbReference>
<dbReference type="GO" id="GO:0005524">
    <property type="term" value="F:ATP binding"/>
    <property type="evidence" value="ECO:0007669"/>
    <property type="project" value="UniProtKB-KW"/>
</dbReference>
<gene>
    <name evidence="9" type="primary">ssuB</name>
    <name evidence="9" type="ORF">KL86DES1_21468</name>
</gene>
<keyword evidence="2" id="KW-1003">Cell membrane</keyword>
<keyword evidence="1" id="KW-0813">Transport</keyword>
<feature type="domain" description="ABC transporter" evidence="8">
    <location>
        <begin position="5"/>
        <end position="233"/>
    </location>
</feature>
<dbReference type="AlphaFoldDB" id="A0A212L852"/>
<accession>A0A212L852</accession>
<keyword evidence="6" id="KW-1278">Translocase</keyword>
<evidence type="ECO:0000256" key="4">
    <source>
        <dbReference type="ARBA" id="ARBA00022741"/>
    </source>
</evidence>
<sequence>MKEYFRCRGLRKSYGPHIVLPGIDITLGQGSITALIGASGCGKSTFLHVVAGFVPMDAGAMLLEGVPCGEPGPDRVMVFQDDALLPWLNVRENVELGLKTAGMAHAMRQERVRHILMQVGLEPWANALPSELSGGMRQRVALARTLVLRPKLLLLDEPFAALDAITRSRMQRLLADLQLQTGVTVLLVTHDVSEACLLADTIHLMGTGRGIVETWTVAAPRPRDPDDPAFAQLKVQIRAKLEALAEPVL</sequence>
<keyword evidence="3" id="KW-0997">Cell inner membrane</keyword>
<dbReference type="GO" id="GO:0016887">
    <property type="term" value="F:ATP hydrolysis activity"/>
    <property type="evidence" value="ECO:0007669"/>
    <property type="project" value="InterPro"/>
</dbReference>
<dbReference type="Pfam" id="PF00005">
    <property type="entry name" value="ABC_tran"/>
    <property type="match status" value="1"/>
</dbReference>
<dbReference type="PANTHER" id="PTHR42788:SF18">
    <property type="entry name" value="TAURINE IMPORT ATP-BINDING PROTEIN TAUB"/>
    <property type="match status" value="1"/>
</dbReference>
<name>A0A212L852_9BACT</name>
<protein>
    <submittedName>
        <fullName evidence="9">Aliphatic sulfonates import ATP-binding protein SsuB 2</fullName>
        <ecNumber evidence="9">3.6.3.-</ecNumber>
    </submittedName>
</protein>
<dbReference type="RefSeq" id="WP_179980809.1">
    <property type="nucleotide sequence ID" value="NZ_LT608333.1"/>
</dbReference>
<dbReference type="InterPro" id="IPR027417">
    <property type="entry name" value="P-loop_NTPase"/>
</dbReference>
<dbReference type="PROSITE" id="PS00211">
    <property type="entry name" value="ABC_TRANSPORTER_1"/>
    <property type="match status" value="1"/>
</dbReference>
<evidence type="ECO:0000256" key="5">
    <source>
        <dbReference type="ARBA" id="ARBA00022840"/>
    </source>
</evidence>
<evidence type="ECO:0000313" key="9">
    <source>
        <dbReference type="EMBL" id="SCM73700.1"/>
    </source>
</evidence>